<evidence type="ECO:0000256" key="6">
    <source>
        <dbReference type="ARBA" id="ARBA00022763"/>
    </source>
</evidence>
<feature type="binding site" evidence="15">
    <location>
        <position position="11"/>
    </location>
    <ligand>
        <name>Mg(2+)</name>
        <dbReference type="ChEBI" id="CHEBI:18420"/>
        <label>1</label>
    </ligand>
</feature>
<keyword evidence="6" id="KW-0227">DNA damage</keyword>
<comment type="cofactor">
    <cofactor evidence="15">
        <name>Mg(2+)</name>
        <dbReference type="ChEBI" id="CHEBI:18420"/>
    </cofactor>
    <text evidence="15">Binds 2 Mg(2+) ions per monomer.</text>
</comment>
<dbReference type="GO" id="GO:0006281">
    <property type="term" value="P:DNA repair"/>
    <property type="evidence" value="ECO:0007669"/>
    <property type="project" value="UniProtKB-KW"/>
</dbReference>
<feature type="domain" description="ExoI C-terminal" evidence="17">
    <location>
        <begin position="343"/>
        <end position="466"/>
    </location>
</feature>
<evidence type="ECO:0000313" key="18">
    <source>
        <dbReference type="EMBL" id="HIV98585.1"/>
    </source>
</evidence>
<feature type="binding site" evidence="14">
    <location>
        <position position="13"/>
    </location>
    <ligand>
        <name>substrate</name>
    </ligand>
</feature>
<dbReference type="InterPro" id="IPR036397">
    <property type="entry name" value="RNaseH_sf"/>
</dbReference>
<evidence type="ECO:0000313" key="19">
    <source>
        <dbReference type="Proteomes" id="UP000823936"/>
    </source>
</evidence>
<dbReference type="Proteomes" id="UP000823936">
    <property type="component" value="Unassembled WGS sequence"/>
</dbReference>
<evidence type="ECO:0000259" key="17">
    <source>
        <dbReference type="PROSITE" id="PS51785"/>
    </source>
</evidence>
<dbReference type="Pfam" id="PF26016">
    <property type="entry name" value="ExoI_C"/>
    <property type="match status" value="1"/>
</dbReference>
<evidence type="ECO:0000256" key="15">
    <source>
        <dbReference type="PIRSR" id="PIRSR000977-2"/>
    </source>
</evidence>
<evidence type="ECO:0000256" key="7">
    <source>
        <dbReference type="ARBA" id="ARBA00022801"/>
    </source>
</evidence>
<dbReference type="InterPro" id="IPR038649">
    <property type="entry name" value="EXOI_SH3_sf"/>
</dbReference>
<dbReference type="Gene3D" id="3.30.1520.20">
    <property type="entry name" value="Exonuclease ExoI, domain 2"/>
    <property type="match status" value="1"/>
</dbReference>
<evidence type="ECO:0000256" key="8">
    <source>
        <dbReference type="ARBA" id="ARBA00022839"/>
    </source>
</evidence>
<dbReference type="FunFam" id="3.30.420.10:FF:000033">
    <property type="entry name" value="Exodeoxyribonuclease I"/>
    <property type="match status" value="1"/>
</dbReference>
<keyword evidence="10" id="KW-0238">DNA-binding</keyword>
<dbReference type="InterPro" id="IPR013620">
    <property type="entry name" value="Exonuc_1_SH3"/>
</dbReference>
<keyword evidence="11" id="KW-0234">DNA repair</keyword>
<keyword evidence="4" id="KW-0540">Nuclease</keyword>
<dbReference type="InterPro" id="IPR034747">
    <property type="entry name" value="EXOI_SH3"/>
</dbReference>
<evidence type="ECO:0000256" key="9">
    <source>
        <dbReference type="ARBA" id="ARBA00022842"/>
    </source>
</evidence>
<accession>A0A9D1PT27</accession>
<feature type="binding site" evidence="14">
    <location>
        <position position="163"/>
    </location>
    <ligand>
        <name>substrate</name>
    </ligand>
</feature>
<dbReference type="InterPro" id="IPR058561">
    <property type="entry name" value="Exonuc_1_C"/>
</dbReference>
<dbReference type="PIRSF" id="PIRSF000977">
    <property type="entry name" value="Exodeoxyribonuclease_I"/>
    <property type="match status" value="1"/>
</dbReference>
<dbReference type="SMART" id="SM00479">
    <property type="entry name" value="EXOIII"/>
    <property type="match status" value="1"/>
</dbReference>
<dbReference type="CDD" id="cd06138">
    <property type="entry name" value="ExoI_N"/>
    <property type="match status" value="1"/>
</dbReference>
<evidence type="ECO:0000256" key="2">
    <source>
        <dbReference type="ARBA" id="ARBA00012108"/>
    </source>
</evidence>
<dbReference type="SUPFAM" id="SSF53098">
    <property type="entry name" value="Ribonuclease H-like"/>
    <property type="match status" value="1"/>
</dbReference>
<reference evidence="18" key="1">
    <citation type="journal article" date="2021" name="PeerJ">
        <title>Extensive microbial diversity within the chicken gut microbiome revealed by metagenomics and culture.</title>
        <authorList>
            <person name="Gilroy R."/>
            <person name="Ravi A."/>
            <person name="Getino M."/>
            <person name="Pursley I."/>
            <person name="Horton D.L."/>
            <person name="Alikhan N.F."/>
            <person name="Baker D."/>
            <person name="Gharbi K."/>
            <person name="Hall N."/>
            <person name="Watson M."/>
            <person name="Adriaenssens E.M."/>
            <person name="Foster-Nyarko E."/>
            <person name="Jarju S."/>
            <person name="Secka A."/>
            <person name="Antonio M."/>
            <person name="Oren A."/>
            <person name="Chaudhuri R.R."/>
            <person name="La Ragione R."/>
            <person name="Hildebrand F."/>
            <person name="Pallen M.J."/>
        </authorList>
    </citation>
    <scope>NUCLEOTIDE SEQUENCE</scope>
    <source>
        <strain evidence="18">Gambia11-129</strain>
    </source>
</reference>
<proteinExistence type="predicted"/>
<keyword evidence="9 15" id="KW-0460">Magnesium</keyword>
<evidence type="ECO:0000256" key="1">
    <source>
        <dbReference type="ARBA" id="ARBA00000563"/>
    </source>
</evidence>
<evidence type="ECO:0000256" key="10">
    <source>
        <dbReference type="ARBA" id="ARBA00023125"/>
    </source>
</evidence>
<comment type="caution">
    <text evidence="18">The sequence shown here is derived from an EMBL/GenBank/DDBJ whole genome shotgun (WGS) entry which is preliminary data.</text>
</comment>
<dbReference type="GO" id="GO:0046872">
    <property type="term" value="F:metal ion binding"/>
    <property type="evidence" value="ECO:0007669"/>
    <property type="project" value="UniProtKB-KW"/>
</dbReference>
<dbReference type="GO" id="GO:0008310">
    <property type="term" value="F:single-stranded DNA 3'-5' DNA exonuclease activity"/>
    <property type="evidence" value="ECO:0007669"/>
    <property type="project" value="UniProtKB-EC"/>
</dbReference>
<evidence type="ECO:0000256" key="13">
    <source>
        <dbReference type="ARBA" id="ARBA00046792"/>
    </source>
</evidence>
<keyword evidence="8" id="KW-0269">Exonuclease</keyword>
<reference evidence="18" key="2">
    <citation type="submission" date="2021-04" db="EMBL/GenBank/DDBJ databases">
        <authorList>
            <person name="Gilroy R."/>
        </authorList>
    </citation>
    <scope>NUCLEOTIDE SEQUENCE</scope>
    <source>
        <strain evidence="18">Gambia11-129</strain>
    </source>
</reference>
<dbReference type="Gene3D" id="1.10.287.1240">
    <property type="match status" value="1"/>
</dbReference>
<feature type="domain" description="ExoI SH3-like" evidence="16">
    <location>
        <begin position="200"/>
        <end position="345"/>
    </location>
</feature>
<comment type="catalytic activity">
    <reaction evidence="1">
        <text>Exonucleolytic cleavage in the 3'- to 5'-direction to yield nucleoside 5'-phosphates.</text>
        <dbReference type="EC" id="3.1.11.1"/>
    </reaction>
</comment>
<dbReference type="Pfam" id="PF08411">
    <property type="entry name" value="ExoI_SH3"/>
    <property type="match status" value="1"/>
</dbReference>
<dbReference type="GO" id="GO:0003677">
    <property type="term" value="F:DNA binding"/>
    <property type="evidence" value="ECO:0007669"/>
    <property type="project" value="UniProtKB-KW"/>
</dbReference>
<dbReference type="EMBL" id="DXHU01000007">
    <property type="protein sequence ID" value="HIV98585.1"/>
    <property type="molecule type" value="Genomic_DNA"/>
</dbReference>
<dbReference type="PROSITE" id="PS51784">
    <property type="entry name" value="EXOI_SH3"/>
    <property type="match status" value="1"/>
</dbReference>
<dbReference type="InterPro" id="IPR023607">
    <property type="entry name" value="Exodeoxyribonuclease_I"/>
</dbReference>
<feature type="binding site" evidence="15">
    <location>
        <position position="184"/>
    </location>
    <ligand>
        <name>Mg(2+)</name>
        <dbReference type="ChEBI" id="CHEBI:18420"/>
        <label>2</label>
    </ligand>
</feature>
<dbReference type="PROSITE" id="PS51785">
    <property type="entry name" value="EXOI_C"/>
    <property type="match status" value="1"/>
</dbReference>
<organism evidence="18 19">
    <name type="scientific">Candidatus Ornithospirochaeta avicola</name>
    <dbReference type="NCBI Taxonomy" id="2840896"/>
    <lineage>
        <taxon>Bacteria</taxon>
        <taxon>Pseudomonadati</taxon>
        <taxon>Spirochaetota</taxon>
        <taxon>Spirochaetia</taxon>
        <taxon>Spirochaetales</taxon>
        <taxon>Spirochaetaceae</taxon>
        <taxon>Spirochaetaceae incertae sedis</taxon>
        <taxon>Candidatus Ornithospirochaeta</taxon>
    </lineage>
</organism>
<dbReference type="Pfam" id="PF00929">
    <property type="entry name" value="RNase_T"/>
    <property type="match status" value="1"/>
</dbReference>
<dbReference type="EC" id="3.1.11.1" evidence="2"/>
<name>A0A9D1PT27_9SPIO</name>
<protein>
    <recommendedName>
        <fullName evidence="3">Exodeoxyribonuclease I</fullName>
        <ecNumber evidence="2">3.1.11.1</ecNumber>
    </recommendedName>
    <alternativeName>
        <fullName evidence="12">DNA deoxyribophosphodiesterase</fullName>
    </alternativeName>
</protein>
<feature type="binding site" evidence="15">
    <location>
        <position position="13"/>
    </location>
    <ligand>
        <name>Mg(2+)</name>
        <dbReference type="ChEBI" id="CHEBI:18420"/>
        <label>2</label>
    </ligand>
</feature>
<evidence type="ECO:0000256" key="14">
    <source>
        <dbReference type="PIRSR" id="PIRSR000977-1"/>
    </source>
</evidence>
<evidence type="ECO:0000256" key="4">
    <source>
        <dbReference type="ARBA" id="ARBA00022722"/>
    </source>
</evidence>
<evidence type="ECO:0000256" key="11">
    <source>
        <dbReference type="ARBA" id="ARBA00023204"/>
    </source>
</evidence>
<evidence type="ECO:0000256" key="12">
    <source>
        <dbReference type="ARBA" id="ARBA00031220"/>
    </source>
</evidence>
<dbReference type="Gene3D" id="3.30.420.10">
    <property type="entry name" value="Ribonuclease H-like superfamily/Ribonuclease H"/>
    <property type="match status" value="1"/>
</dbReference>
<dbReference type="AlphaFoldDB" id="A0A9D1PT27"/>
<evidence type="ECO:0000259" key="16">
    <source>
        <dbReference type="PROSITE" id="PS51784"/>
    </source>
</evidence>
<keyword evidence="5 15" id="KW-0479">Metal-binding</keyword>
<evidence type="ECO:0000256" key="5">
    <source>
        <dbReference type="ARBA" id="ARBA00022723"/>
    </source>
</evidence>
<dbReference type="InterPro" id="IPR013520">
    <property type="entry name" value="Ribonucl_H"/>
</dbReference>
<evidence type="ECO:0000256" key="3">
    <source>
        <dbReference type="ARBA" id="ARBA00019900"/>
    </source>
</evidence>
<dbReference type="Gene3D" id="1.20.1280.70">
    <property type="entry name" value="Exonuclease ExoI, domain 3"/>
    <property type="match status" value="1"/>
</dbReference>
<dbReference type="InterPro" id="IPR012337">
    <property type="entry name" value="RNaseH-like_sf"/>
</dbReference>
<comment type="subunit">
    <text evidence="13">Monomer. Interacts with ssb (via C-terminus); this interaction stimulates the exonuclease activity by recruiting the enzyme to its substrate.</text>
</comment>
<sequence length="472" mass="55497">MNRAKSILWYDLETFGLNPHVDRIAQAGYIRTDLELNIIEEPDVIYNRLTDDYLPQPESCLVTGITPDVVNSRGMREYEFISKLNSEFTRENTTVCGYNNINFDDEAVRSTLYRNLMDPFERESKKGRTRWDIINLVRAARDLRPEGICFDKKNEETGFTSFRLTDLTEENGIEQVGAHDALVDVYATIAIARLIKTKQPRLYSYAYTHRTKYDIWNLIEEDRSKVFLSTMPLFASERGNTHPLMPIWRTSENSSDIYFFDLLSPIPSSLDEIADLRESGIIKIQTNRCPFLCPISVLDKNAEKRLGFTKDEILKKASDIKRNCRYLFDLSSLIERTKPEYEEETDPDYTIYESFMDRDDKEKLKSIMSGDKERILRMGEYHFKSEKYHKMLWRTVARNWPEVLTEKEKMQWKSFCATRLLQPSSKYSKTLDLYLRECREGLESVERSASEKVIFKKLYDWGLEVKERIFSS</sequence>
<dbReference type="NCBIfam" id="NF008746">
    <property type="entry name" value="PRK11779.1"/>
    <property type="match status" value="1"/>
</dbReference>
<gene>
    <name evidence="18" type="primary">sbcB</name>
    <name evidence="18" type="ORF">IAB12_02250</name>
</gene>
<keyword evidence="7 18" id="KW-0378">Hydrolase</keyword>